<reference evidence="1 2" key="1">
    <citation type="submission" date="2015-09" db="EMBL/GenBank/DDBJ databases">
        <title>A metagenomics-based metabolic model of nitrate-dependent anaerobic oxidation of methane by Methanoperedens-like archaea.</title>
        <authorList>
            <person name="Arshad A."/>
            <person name="Speth D.R."/>
            <person name="De Graaf R.M."/>
            <person name="Op Den Camp H.J."/>
            <person name="Jetten M.S."/>
            <person name="Welte C.U."/>
        </authorList>
    </citation>
    <scope>NUCLEOTIDE SEQUENCE [LARGE SCALE GENOMIC DNA]</scope>
</reference>
<dbReference type="AlphaFoldDB" id="A0A0P7ZKD3"/>
<protein>
    <submittedName>
        <fullName evidence="1">Uncharacterized protein</fullName>
    </submittedName>
</protein>
<name>A0A0P7ZKD3_9EURY</name>
<accession>A0A0P7ZKD3</accession>
<comment type="caution">
    <text evidence="1">The sequence shown here is derived from an EMBL/GenBank/DDBJ whole genome shotgun (WGS) entry which is preliminary data.</text>
</comment>
<evidence type="ECO:0000313" key="1">
    <source>
        <dbReference type="EMBL" id="KPQ44477.1"/>
    </source>
</evidence>
<dbReference type="PATRIC" id="fig|1719120.3.peg.1014"/>
<dbReference type="Proteomes" id="UP000050360">
    <property type="component" value="Unassembled WGS sequence"/>
</dbReference>
<proteinExistence type="predicted"/>
<sequence length="362" mass="40161">MQLQFNRISTMKSYSIFLILIVFSMVNPASARVELTDFFSDFTTSDVTINSDVDFNGKVVFELLYSGEIVESHEVPVNARAGEPLTKVIIWQEKPQHDFYTATVALYEGDRLVSNNSYHIAYGSATIPSFQVVDFSPSDSGVLLLLRSFNPTVADIKIELLDNNDIVYSKTREDISITTSTDLQILWPFLLTDNKKYTVRAKIFSHRLYASPLVNTYIAGFTATDDVEILPADVQVDEYGASVTIQGKSQVPFDGSIVVSAKNRATGETHVYRQQFEDILTSGKESTAGIVWKGIAPGNYDVILEAVNHKNITIDKYETALRIPEYPTANITSPANSTPGFEGIVFLIALVVVISISRKLKV</sequence>
<evidence type="ECO:0000313" key="2">
    <source>
        <dbReference type="Proteomes" id="UP000050360"/>
    </source>
</evidence>
<gene>
    <name evidence="1" type="ORF">MPEBLZ_00941</name>
</gene>
<dbReference type="EMBL" id="LKCM01000080">
    <property type="protein sequence ID" value="KPQ44477.1"/>
    <property type="molecule type" value="Genomic_DNA"/>
</dbReference>
<organism evidence="1 2">
    <name type="scientific">Candidatus Methanoperedens nitratireducens</name>
    <dbReference type="NCBI Taxonomy" id="1392998"/>
    <lineage>
        <taxon>Archaea</taxon>
        <taxon>Methanobacteriati</taxon>
        <taxon>Methanobacteriota</taxon>
        <taxon>Stenosarchaea group</taxon>
        <taxon>Methanomicrobia</taxon>
        <taxon>Methanosarcinales</taxon>
        <taxon>ANME-2 cluster</taxon>
        <taxon>Candidatus Methanoperedentaceae</taxon>
        <taxon>Candidatus Methanoperedens</taxon>
    </lineage>
</organism>